<name>A0ABD0KST0_9CAEN</name>
<sequence length="73" mass="8248">MVPRHPTSWTQAVDPNVIQMMSLLGSTEHAHARSNLTTPPDTAVTEARCVVLWTEVTLKMRRRLYKLKPCDCG</sequence>
<organism evidence="1 2">
    <name type="scientific">Batillaria attramentaria</name>
    <dbReference type="NCBI Taxonomy" id="370345"/>
    <lineage>
        <taxon>Eukaryota</taxon>
        <taxon>Metazoa</taxon>
        <taxon>Spiralia</taxon>
        <taxon>Lophotrochozoa</taxon>
        <taxon>Mollusca</taxon>
        <taxon>Gastropoda</taxon>
        <taxon>Caenogastropoda</taxon>
        <taxon>Sorbeoconcha</taxon>
        <taxon>Cerithioidea</taxon>
        <taxon>Batillariidae</taxon>
        <taxon>Batillaria</taxon>
    </lineage>
</organism>
<gene>
    <name evidence="1" type="ORF">BaRGS_00018455</name>
</gene>
<protein>
    <submittedName>
        <fullName evidence="1">Uncharacterized protein</fullName>
    </submittedName>
</protein>
<evidence type="ECO:0000313" key="1">
    <source>
        <dbReference type="EMBL" id="KAK7490294.1"/>
    </source>
</evidence>
<accession>A0ABD0KST0</accession>
<dbReference type="AlphaFoldDB" id="A0ABD0KST0"/>
<evidence type="ECO:0000313" key="2">
    <source>
        <dbReference type="Proteomes" id="UP001519460"/>
    </source>
</evidence>
<keyword evidence="2" id="KW-1185">Reference proteome</keyword>
<reference evidence="1 2" key="1">
    <citation type="journal article" date="2023" name="Sci. Data">
        <title>Genome assembly of the Korean intertidal mud-creeper Batillaria attramentaria.</title>
        <authorList>
            <person name="Patra A.K."/>
            <person name="Ho P.T."/>
            <person name="Jun S."/>
            <person name="Lee S.J."/>
            <person name="Kim Y."/>
            <person name="Won Y.J."/>
        </authorList>
    </citation>
    <scope>NUCLEOTIDE SEQUENCE [LARGE SCALE GENOMIC DNA]</scope>
    <source>
        <strain evidence="1">Wonlab-2016</strain>
    </source>
</reference>
<dbReference type="EMBL" id="JACVVK020000128">
    <property type="protein sequence ID" value="KAK7490294.1"/>
    <property type="molecule type" value="Genomic_DNA"/>
</dbReference>
<comment type="caution">
    <text evidence="1">The sequence shown here is derived from an EMBL/GenBank/DDBJ whole genome shotgun (WGS) entry which is preliminary data.</text>
</comment>
<dbReference type="Proteomes" id="UP001519460">
    <property type="component" value="Unassembled WGS sequence"/>
</dbReference>
<proteinExistence type="predicted"/>